<reference evidence="1" key="1">
    <citation type="submission" date="2013-08" db="EMBL/GenBank/DDBJ databases">
        <title>Gene expansion shapes genome architecture in the human pathogen Lichtheimia corymbifera: an evolutionary genomics analysis in the ancient terrestrial Mucorales (Mucoromycotina).</title>
        <authorList>
            <person name="Schwartze V.U."/>
            <person name="Winter S."/>
            <person name="Shelest E."/>
            <person name="Marcet-Houben M."/>
            <person name="Horn F."/>
            <person name="Wehner S."/>
            <person name="Hoffmann K."/>
            <person name="Riege K."/>
            <person name="Sammeth M."/>
            <person name="Nowrousian M."/>
            <person name="Valiante V."/>
            <person name="Linde J."/>
            <person name="Jacobsen I.D."/>
            <person name="Marz M."/>
            <person name="Brakhage A.A."/>
            <person name="Gabaldon T."/>
            <person name="Bocker S."/>
            <person name="Voigt K."/>
        </authorList>
    </citation>
    <scope>NUCLEOTIDE SEQUENCE [LARGE SCALE GENOMIC DNA]</scope>
    <source>
        <strain evidence="1">FSU 9682</strain>
    </source>
</reference>
<proteinExistence type="predicted"/>
<keyword evidence="2" id="KW-1185">Reference proteome</keyword>
<accession>A0A068RY44</accession>
<evidence type="ECO:0000313" key="2">
    <source>
        <dbReference type="Proteomes" id="UP000027586"/>
    </source>
</evidence>
<dbReference type="EMBL" id="CBTN010000024">
    <property type="protein sequence ID" value="CDH54670.1"/>
    <property type="molecule type" value="Genomic_DNA"/>
</dbReference>
<evidence type="ECO:0000313" key="1">
    <source>
        <dbReference type="EMBL" id="CDH54670.1"/>
    </source>
</evidence>
<organism evidence="1 2">
    <name type="scientific">Lichtheimia corymbifera JMRC:FSU:9682</name>
    <dbReference type="NCBI Taxonomy" id="1263082"/>
    <lineage>
        <taxon>Eukaryota</taxon>
        <taxon>Fungi</taxon>
        <taxon>Fungi incertae sedis</taxon>
        <taxon>Mucoromycota</taxon>
        <taxon>Mucoromycotina</taxon>
        <taxon>Mucoromycetes</taxon>
        <taxon>Mucorales</taxon>
        <taxon>Lichtheimiaceae</taxon>
        <taxon>Lichtheimia</taxon>
    </lineage>
</organism>
<protein>
    <submittedName>
        <fullName evidence="1">Uncharacterized protein</fullName>
    </submittedName>
</protein>
<comment type="caution">
    <text evidence="1">The sequence shown here is derived from an EMBL/GenBank/DDBJ whole genome shotgun (WGS) entry which is preliminary data.</text>
</comment>
<dbReference type="AlphaFoldDB" id="A0A068RY44"/>
<dbReference type="VEuPathDB" id="FungiDB:LCOR_05892.1"/>
<dbReference type="Proteomes" id="UP000027586">
    <property type="component" value="Unassembled WGS sequence"/>
</dbReference>
<gene>
    <name evidence="1" type="ORF">LCOR_05892.1</name>
</gene>
<name>A0A068RY44_9FUNG</name>
<sequence length="86" mass="9594">MPIVVATTLHPIENNMRFLDICLAVAAITQVYADSQFVSLPFVAVDRKGVHTSAWNQRLDESGVNVPLQNMDLAVNRHNINVHDIK</sequence>